<dbReference type="Pfam" id="PF10906">
    <property type="entry name" value="Mrx7"/>
    <property type="match status" value="1"/>
</dbReference>
<evidence type="ECO:0000313" key="4">
    <source>
        <dbReference type="Proteomes" id="UP000325780"/>
    </source>
</evidence>
<proteinExistence type="predicted"/>
<keyword evidence="4" id="KW-1185">Reference proteome</keyword>
<gene>
    <name evidence="3" type="ORF">BDV25DRAFT_150667</name>
</gene>
<dbReference type="OrthoDB" id="4138121at2759"/>
<reference evidence="3 4" key="1">
    <citation type="submission" date="2019-04" db="EMBL/GenBank/DDBJ databases">
        <title>Friends and foes A comparative genomics study of 23 Aspergillus species from section Flavi.</title>
        <authorList>
            <consortium name="DOE Joint Genome Institute"/>
            <person name="Kjaerbolling I."/>
            <person name="Vesth T."/>
            <person name="Frisvad J.C."/>
            <person name="Nybo J.L."/>
            <person name="Theobald S."/>
            <person name="Kildgaard S."/>
            <person name="Isbrandt T."/>
            <person name="Kuo A."/>
            <person name="Sato A."/>
            <person name="Lyhne E.K."/>
            <person name="Kogle M.E."/>
            <person name="Wiebenga A."/>
            <person name="Kun R.S."/>
            <person name="Lubbers R.J."/>
            <person name="Makela M.R."/>
            <person name="Barry K."/>
            <person name="Chovatia M."/>
            <person name="Clum A."/>
            <person name="Daum C."/>
            <person name="Haridas S."/>
            <person name="He G."/>
            <person name="LaButti K."/>
            <person name="Lipzen A."/>
            <person name="Mondo S."/>
            <person name="Riley R."/>
            <person name="Salamov A."/>
            <person name="Simmons B.A."/>
            <person name="Magnuson J.K."/>
            <person name="Henrissat B."/>
            <person name="Mortensen U.H."/>
            <person name="Larsen T.O."/>
            <person name="Devries R.P."/>
            <person name="Grigoriev I.V."/>
            <person name="Machida M."/>
            <person name="Baker S.E."/>
            <person name="Andersen M.R."/>
        </authorList>
    </citation>
    <scope>NUCLEOTIDE SEQUENCE [LARGE SCALE GENOMIC DNA]</scope>
    <source>
        <strain evidence="3 4">IBT 18842</strain>
    </source>
</reference>
<evidence type="ECO:0000256" key="2">
    <source>
        <dbReference type="SAM" id="SignalP"/>
    </source>
</evidence>
<evidence type="ECO:0000313" key="3">
    <source>
        <dbReference type="EMBL" id="KAE8152717.1"/>
    </source>
</evidence>
<protein>
    <submittedName>
        <fullName evidence="3">Uncharacterized protein</fullName>
    </submittedName>
</protein>
<dbReference type="AlphaFoldDB" id="A0A5N6U208"/>
<name>A0A5N6U208_ASPAV</name>
<feature type="region of interest" description="Disordered" evidence="1">
    <location>
        <begin position="39"/>
        <end position="58"/>
    </location>
</feature>
<keyword evidence="2" id="KW-0732">Signal</keyword>
<dbReference type="Proteomes" id="UP000325780">
    <property type="component" value="Unassembled WGS sequence"/>
</dbReference>
<feature type="chain" id="PRO_5024895855" evidence="2">
    <location>
        <begin position="22"/>
        <end position="85"/>
    </location>
</feature>
<organism evidence="3 4">
    <name type="scientific">Aspergillus avenaceus</name>
    <dbReference type="NCBI Taxonomy" id="36643"/>
    <lineage>
        <taxon>Eukaryota</taxon>
        <taxon>Fungi</taxon>
        <taxon>Dikarya</taxon>
        <taxon>Ascomycota</taxon>
        <taxon>Pezizomycotina</taxon>
        <taxon>Eurotiomycetes</taxon>
        <taxon>Eurotiomycetidae</taxon>
        <taxon>Eurotiales</taxon>
        <taxon>Aspergillaceae</taxon>
        <taxon>Aspergillus</taxon>
        <taxon>Aspergillus subgen. Circumdati</taxon>
    </lineage>
</organism>
<dbReference type="InterPro" id="IPR020301">
    <property type="entry name" value="Mrx7"/>
</dbReference>
<dbReference type="EMBL" id="ML742049">
    <property type="protein sequence ID" value="KAE8152717.1"/>
    <property type="molecule type" value="Genomic_DNA"/>
</dbReference>
<feature type="signal peptide" evidence="2">
    <location>
        <begin position="1"/>
        <end position="21"/>
    </location>
</feature>
<sequence>MVFRWLGLRTFEVWLTGRLLASPTFHRLVARVHQKVQHMKHGVPPEELSGRGTHADDHGSSLKQFFGYFKEEIKDQMKGKPPNKF</sequence>
<accession>A0A5N6U208</accession>
<evidence type="ECO:0000256" key="1">
    <source>
        <dbReference type="SAM" id="MobiDB-lite"/>
    </source>
</evidence>